<dbReference type="EMBL" id="BOQL01000073">
    <property type="protein sequence ID" value="GIM78386.1"/>
    <property type="molecule type" value="Genomic_DNA"/>
</dbReference>
<dbReference type="CDD" id="cd16917">
    <property type="entry name" value="HATPase_UhpB-NarQ-NarX-like"/>
    <property type="match status" value="1"/>
</dbReference>
<protein>
    <recommendedName>
        <fullName evidence="2">histidine kinase</fullName>
        <ecNumber evidence="2">2.7.13.3</ecNumber>
    </recommendedName>
</protein>
<keyword evidence="3" id="KW-0597">Phosphoprotein</keyword>
<dbReference type="AlphaFoldDB" id="A0A919VVJ8"/>
<dbReference type="RefSeq" id="WP_212993866.1">
    <property type="nucleotide sequence ID" value="NZ_BAABEA010000026.1"/>
</dbReference>
<name>A0A919VVJ8_9ACTN</name>
<dbReference type="GO" id="GO:0000155">
    <property type="term" value="F:phosphorelay sensor kinase activity"/>
    <property type="evidence" value="ECO:0007669"/>
    <property type="project" value="InterPro"/>
</dbReference>
<dbReference type="EC" id="2.7.13.3" evidence="2"/>
<evidence type="ECO:0000256" key="6">
    <source>
        <dbReference type="ARBA" id="ARBA00022777"/>
    </source>
</evidence>
<evidence type="ECO:0000256" key="3">
    <source>
        <dbReference type="ARBA" id="ARBA00022553"/>
    </source>
</evidence>
<dbReference type="InterPro" id="IPR011712">
    <property type="entry name" value="Sig_transdc_His_kin_sub3_dim/P"/>
</dbReference>
<keyword evidence="5" id="KW-0547">Nucleotide-binding</keyword>
<dbReference type="Pfam" id="PF07730">
    <property type="entry name" value="HisKA_3"/>
    <property type="match status" value="1"/>
</dbReference>
<dbReference type="PANTHER" id="PTHR24421:SF10">
    <property type="entry name" value="NITRATE_NITRITE SENSOR PROTEIN NARQ"/>
    <property type="match status" value="1"/>
</dbReference>
<evidence type="ECO:0000256" key="7">
    <source>
        <dbReference type="ARBA" id="ARBA00022840"/>
    </source>
</evidence>
<keyword evidence="8" id="KW-0902">Two-component regulatory system</keyword>
<dbReference type="Gene3D" id="1.20.5.1930">
    <property type="match status" value="1"/>
</dbReference>
<dbReference type="GO" id="GO:0005524">
    <property type="term" value="F:ATP binding"/>
    <property type="evidence" value="ECO:0007669"/>
    <property type="project" value="UniProtKB-KW"/>
</dbReference>
<comment type="caution">
    <text evidence="11">The sequence shown here is derived from an EMBL/GenBank/DDBJ whole genome shotgun (WGS) entry which is preliminary data.</text>
</comment>
<dbReference type="InterPro" id="IPR003594">
    <property type="entry name" value="HATPase_dom"/>
</dbReference>
<keyword evidence="7" id="KW-0067">ATP-binding</keyword>
<evidence type="ECO:0000313" key="11">
    <source>
        <dbReference type="EMBL" id="GIM78386.1"/>
    </source>
</evidence>
<dbReference type="PANTHER" id="PTHR24421">
    <property type="entry name" value="NITRATE/NITRITE SENSOR PROTEIN NARX-RELATED"/>
    <property type="match status" value="1"/>
</dbReference>
<feature type="domain" description="Signal transduction histidine kinase subgroup 3 dimerisation and phosphoacceptor" evidence="10">
    <location>
        <begin position="231"/>
        <end position="293"/>
    </location>
</feature>
<dbReference type="Proteomes" id="UP000681340">
    <property type="component" value="Unassembled WGS sequence"/>
</dbReference>
<evidence type="ECO:0000259" key="10">
    <source>
        <dbReference type="Pfam" id="PF07730"/>
    </source>
</evidence>
<dbReference type="InterPro" id="IPR036890">
    <property type="entry name" value="HATPase_C_sf"/>
</dbReference>
<feature type="domain" description="Histidine kinase/HSP90-like ATPase" evidence="9">
    <location>
        <begin position="347"/>
        <end position="437"/>
    </location>
</feature>
<organism evidence="11 12">
    <name type="scientific">Actinoplanes auranticolor</name>
    <dbReference type="NCBI Taxonomy" id="47988"/>
    <lineage>
        <taxon>Bacteria</taxon>
        <taxon>Bacillati</taxon>
        <taxon>Actinomycetota</taxon>
        <taxon>Actinomycetes</taxon>
        <taxon>Micromonosporales</taxon>
        <taxon>Micromonosporaceae</taxon>
        <taxon>Actinoplanes</taxon>
    </lineage>
</organism>
<keyword evidence="4" id="KW-0808">Transferase</keyword>
<dbReference type="InterPro" id="IPR050482">
    <property type="entry name" value="Sensor_HK_TwoCompSys"/>
</dbReference>
<gene>
    <name evidence="11" type="ORF">Aau02nite_80580</name>
</gene>
<evidence type="ECO:0000256" key="4">
    <source>
        <dbReference type="ARBA" id="ARBA00022679"/>
    </source>
</evidence>
<keyword evidence="12" id="KW-1185">Reference proteome</keyword>
<dbReference type="Gene3D" id="3.30.565.10">
    <property type="entry name" value="Histidine kinase-like ATPase, C-terminal domain"/>
    <property type="match status" value="1"/>
</dbReference>
<sequence>MTERALLSRLRAGARALTRPAGPLPPQSMRGQVFDAVLALGLGIAAIQAGDQGIQERARQLNCPVPDPRPGPAPVCEPVWPPFLPVDQDQSAGPTTLLLLLVVLPLVFRRRYPLGVLWVVLALATAVSENPAALRLSFFACVIAGYTAAVFSPYRLPALASLPVAAVLHNTLQSDASSVSDSAVPYLILLPIAVAADGLRRWKHRADEGQARMAVMAHEQAEAVRRATEHERARIARELHDVVTHNVSVMVIQAGGARKIMDSSPGQAKEALLAVEASGRSAMTELRHVMGLLTMRGEGTEPASDADLAPQPGLDGLDGLVQRMRDTGVPVELTRSGQRMPLPSGIELTVYRLVQEALTNIVKHAAGASVRVTLAYGADDVQVEVADTGGRSGTAASTGAGRGLIGLRERLAVYGGVLQAGPRLNGGYRVHARIPVEVS</sequence>
<keyword evidence="6" id="KW-0418">Kinase</keyword>
<evidence type="ECO:0000259" key="9">
    <source>
        <dbReference type="Pfam" id="PF02518"/>
    </source>
</evidence>
<evidence type="ECO:0000256" key="1">
    <source>
        <dbReference type="ARBA" id="ARBA00000085"/>
    </source>
</evidence>
<comment type="catalytic activity">
    <reaction evidence="1">
        <text>ATP + protein L-histidine = ADP + protein N-phospho-L-histidine.</text>
        <dbReference type="EC" id="2.7.13.3"/>
    </reaction>
</comment>
<dbReference type="Pfam" id="PF02518">
    <property type="entry name" value="HATPase_c"/>
    <property type="match status" value="1"/>
</dbReference>
<reference evidence="11" key="1">
    <citation type="submission" date="2021-03" db="EMBL/GenBank/DDBJ databases">
        <title>Whole genome shotgun sequence of Actinoplanes auranticolor NBRC 12245.</title>
        <authorList>
            <person name="Komaki H."/>
            <person name="Tamura T."/>
        </authorList>
    </citation>
    <scope>NUCLEOTIDE SEQUENCE</scope>
    <source>
        <strain evidence="11">NBRC 12245</strain>
    </source>
</reference>
<dbReference type="GO" id="GO:0016020">
    <property type="term" value="C:membrane"/>
    <property type="evidence" value="ECO:0007669"/>
    <property type="project" value="InterPro"/>
</dbReference>
<dbReference type="GO" id="GO:0046983">
    <property type="term" value="F:protein dimerization activity"/>
    <property type="evidence" value="ECO:0007669"/>
    <property type="project" value="InterPro"/>
</dbReference>
<dbReference type="SUPFAM" id="SSF55874">
    <property type="entry name" value="ATPase domain of HSP90 chaperone/DNA topoisomerase II/histidine kinase"/>
    <property type="match status" value="1"/>
</dbReference>
<proteinExistence type="predicted"/>
<evidence type="ECO:0000256" key="8">
    <source>
        <dbReference type="ARBA" id="ARBA00023012"/>
    </source>
</evidence>
<evidence type="ECO:0000313" key="12">
    <source>
        <dbReference type="Proteomes" id="UP000681340"/>
    </source>
</evidence>
<accession>A0A919VVJ8</accession>
<evidence type="ECO:0000256" key="2">
    <source>
        <dbReference type="ARBA" id="ARBA00012438"/>
    </source>
</evidence>
<evidence type="ECO:0000256" key="5">
    <source>
        <dbReference type="ARBA" id="ARBA00022741"/>
    </source>
</evidence>